<evidence type="ECO:0000259" key="2">
    <source>
        <dbReference type="Pfam" id="PF00582"/>
    </source>
</evidence>
<sequence>MKRTLFGHHITHHQVATIPLRGGTSLASDSRCTPTPDPAPDGQRPIVIGVCGTDRSRWAVEHAARAVGDTAPLYLVSAVRPASPVSYQRSGRGSAEERRLRDALRDEGYLLTDLAVIHEVQRHAREIAHAAGARTVHGLVRSGAPAVVLAREARDIGAAAVVLGCGSIPTQLARRLCATGDLPVVAVPYGIDASLLMTATPRRVHVRRHRSTSTAVASAAAS</sequence>
<accession>H5TTJ6</accession>
<dbReference type="InterPro" id="IPR006016">
    <property type="entry name" value="UspA"/>
</dbReference>
<dbReference type="EMBL" id="BAFB01000239">
    <property type="protein sequence ID" value="GAB36804.1"/>
    <property type="molecule type" value="Genomic_DNA"/>
</dbReference>
<feature type="domain" description="UspA" evidence="2">
    <location>
        <begin position="44"/>
        <end position="165"/>
    </location>
</feature>
<evidence type="ECO:0000256" key="1">
    <source>
        <dbReference type="SAM" id="MobiDB-lite"/>
    </source>
</evidence>
<dbReference type="Gene3D" id="3.40.50.620">
    <property type="entry name" value="HUPs"/>
    <property type="match status" value="1"/>
</dbReference>
<dbReference type="InterPro" id="IPR014729">
    <property type="entry name" value="Rossmann-like_a/b/a_fold"/>
</dbReference>
<dbReference type="AlphaFoldDB" id="H5TTJ6"/>
<reference evidence="3" key="1">
    <citation type="submission" date="2012-02" db="EMBL/GenBank/DDBJ databases">
        <title>Whole genome shotgun sequence of Gordonia otitidis NBRC 100426.</title>
        <authorList>
            <person name="Yoshida I."/>
            <person name="Hosoyama A."/>
            <person name="Tsuchikane K."/>
            <person name="Katsumata H."/>
            <person name="Yamazaki S."/>
            <person name="Fujita N."/>
        </authorList>
    </citation>
    <scope>NUCLEOTIDE SEQUENCE [LARGE SCALE GENOMIC DNA]</scope>
    <source>
        <strain evidence="3">NBRC 100426</strain>
    </source>
</reference>
<comment type="caution">
    <text evidence="3">The sequence shown here is derived from an EMBL/GenBank/DDBJ whole genome shotgun (WGS) entry which is preliminary data.</text>
</comment>
<organism evidence="3 4">
    <name type="scientific">Gordonia otitidis (strain DSM 44809 / CCUG 52243 / JCM 12355 / NBRC 100426 / IFM 10032)</name>
    <dbReference type="NCBI Taxonomy" id="1108044"/>
    <lineage>
        <taxon>Bacteria</taxon>
        <taxon>Bacillati</taxon>
        <taxon>Actinomycetota</taxon>
        <taxon>Actinomycetes</taxon>
        <taxon>Mycobacteriales</taxon>
        <taxon>Gordoniaceae</taxon>
        <taxon>Gordonia</taxon>
    </lineage>
</organism>
<dbReference type="OrthoDB" id="4375551at2"/>
<dbReference type="Proteomes" id="UP000005038">
    <property type="component" value="Unassembled WGS sequence"/>
</dbReference>
<dbReference type="RefSeq" id="WP_007240966.1">
    <property type="nucleotide sequence ID" value="NZ_BAFB01000239.1"/>
</dbReference>
<proteinExistence type="predicted"/>
<gene>
    <name evidence="3" type="ORF">GOOTI_239_00510</name>
</gene>
<evidence type="ECO:0000313" key="4">
    <source>
        <dbReference type="Proteomes" id="UP000005038"/>
    </source>
</evidence>
<evidence type="ECO:0000313" key="3">
    <source>
        <dbReference type="EMBL" id="GAB36804.1"/>
    </source>
</evidence>
<keyword evidence="4" id="KW-1185">Reference proteome</keyword>
<feature type="region of interest" description="Disordered" evidence="1">
    <location>
        <begin position="21"/>
        <end position="42"/>
    </location>
</feature>
<protein>
    <submittedName>
        <fullName evidence="3">Usp family protein</fullName>
    </submittedName>
</protein>
<name>H5TTJ6_GORO1</name>
<dbReference type="SUPFAM" id="SSF52402">
    <property type="entry name" value="Adenine nucleotide alpha hydrolases-like"/>
    <property type="match status" value="1"/>
</dbReference>
<dbReference type="Pfam" id="PF00582">
    <property type="entry name" value="Usp"/>
    <property type="match status" value="1"/>
</dbReference>